<evidence type="ECO:0000256" key="3">
    <source>
        <dbReference type="ARBA" id="ARBA00022777"/>
    </source>
</evidence>
<dbReference type="Gene3D" id="1.10.510.10">
    <property type="entry name" value="Transferase(Phosphotransferase) domain 1"/>
    <property type="match status" value="1"/>
</dbReference>
<dbReference type="PANTHER" id="PTHR44329">
    <property type="entry name" value="SERINE/THREONINE-PROTEIN KINASE TNNI3K-RELATED"/>
    <property type="match status" value="1"/>
</dbReference>
<evidence type="ECO:0000259" key="5">
    <source>
        <dbReference type="PROSITE" id="PS50011"/>
    </source>
</evidence>
<evidence type="ECO:0000313" key="6">
    <source>
        <dbReference type="EMBL" id="KAF0723732.1"/>
    </source>
</evidence>
<dbReference type="SUPFAM" id="SSF56112">
    <property type="entry name" value="Protein kinase-like (PK-like)"/>
    <property type="match status" value="1"/>
</dbReference>
<gene>
    <name evidence="6" type="ORF">Ae201684_017405</name>
</gene>
<evidence type="ECO:0000256" key="2">
    <source>
        <dbReference type="ARBA" id="ARBA00022741"/>
    </source>
</evidence>
<organism evidence="6 7">
    <name type="scientific">Aphanomyces euteiches</name>
    <dbReference type="NCBI Taxonomy" id="100861"/>
    <lineage>
        <taxon>Eukaryota</taxon>
        <taxon>Sar</taxon>
        <taxon>Stramenopiles</taxon>
        <taxon>Oomycota</taxon>
        <taxon>Saprolegniomycetes</taxon>
        <taxon>Saprolegniales</taxon>
        <taxon>Verrucalvaceae</taxon>
        <taxon>Aphanomyces</taxon>
    </lineage>
</organism>
<sequence>MQVQNNADLTSILKPWEQSWALVALRQSSRERTKGNLCCETITSSASHRFGRFTCAVKRLHRVPRTDLDDLRRLIALEINGWRQISHEPYILTLLGVCTTIPTPIIVTELCQTNIRRYVRDHPETLLPVVYQFAKGLVSIHNANLIHQNLKADNVLVTFQKKVVIADFGESLLAQDVSPDTQARGTLNWMSPEQYLNPQSMTTKTDIWSFGMTLREVLCNETPYRNCMEHEFRDEIFCSKDDRPEKPDALDPQLEPLWTLITMCWQLNPEARPSAVGIVAFLEMHFSAQVVETP</sequence>
<dbReference type="VEuPathDB" id="FungiDB:AeMF1_013628"/>
<dbReference type="EMBL" id="VJMJ01000296">
    <property type="protein sequence ID" value="KAF0723732.1"/>
    <property type="molecule type" value="Genomic_DNA"/>
</dbReference>
<evidence type="ECO:0000256" key="1">
    <source>
        <dbReference type="ARBA" id="ARBA00022679"/>
    </source>
</evidence>
<name>A0A6G0W9D7_9STRA</name>
<reference evidence="6 7" key="1">
    <citation type="submission" date="2019-07" db="EMBL/GenBank/DDBJ databases">
        <title>Genomics analysis of Aphanomyces spp. identifies a new class of oomycete effector associated with host adaptation.</title>
        <authorList>
            <person name="Gaulin E."/>
        </authorList>
    </citation>
    <scope>NUCLEOTIDE SEQUENCE [LARGE SCALE GENOMIC DNA]</scope>
    <source>
        <strain evidence="6 7">ATCC 201684</strain>
    </source>
</reference>
<dbReference type="InterPro" id="IPR051681">
    <property type="entry name" value="Ser/Thr_Kinases-Pseudokinases"/>
</dbReference>
<proteinExistence type="predicted"/>
<dbReference type="Pfam" id="PF07714">
    <property type="entry name" value="PK_Tyr_Ser-Thr"/>
    <property type="match status" value="1"/>
</dbReference>
<keyword evidence="4" id="KW-0067">ATP-binding</keyword>
<dbReference type="PANTHER" id="PTHR44329:SF288">
    <property type="entry name" value="MITOGEN-ACTIVATED PROTEIN KINASE KINASE KINASE 20"/>
    <property type="match status" value="1"/>
</dbReference>
<dbReference type="InterPro" id="IPR011009">
    <property type="entry name" value="Kinase-like_dom_sf"/>
</dbReference>
<dbReference type="InterPro" id="IPR001245">
    <property type="entry name" value="Ser-Thr/Tyr_kinase_cat_dom"/>
</dbReference>
<dbReference type="GO" id="GO:0004674">
    <property type="term" value="F:protein serine/threonine kinase activity"/>
    <property type="evidence" value="ECO:0007669"/>
    <property type="project" value="TreeGrafter"/>
</dbReference>
<keyword evidence="2" id="KW-0547">Nucleotide-binding</keyword>
<feature type="domain" description="Protein kinase" evidence="5">
    <location>
        <begin position="1"/>
        <end position="286"/>
    </location>
</feature>
<dbReference type="GO" id="GO:0005524">
    <property type="term" value="F:ATP binding"/>
    <property type="evidence" value="ECO:0007669"/>
    <property type="project" value="UniProtKB-KW"/>
</dbReference>
<comment type="caution">
    <text evidence="6">The sequence shown here is derived from an EMBL/GenBank/DDBJ whole genome shotgun (WGS) entry which is preliminary data.</text>
</comment>
<keyword evidence="7" id="KW-1185">Reference proteome</keyword>
<dbReference type="Proteomes" id="UP000481153">
    <property type="component" value="Unassembled WGS sequence"/>
</dbReference>
<evidence type="ECO:0000256" key="4">
    <source>
        <dbReference type="ARBA" id="ARBA00022840"/>
    </source>
</evidence>
<keyword evidence="1" id="KW-0808">Transferase</keyword>
<dbReference type="InterPro" id="IPR000719">
    <property type="entry name" value="Prot_kinase_dom"/>
</dbReference>
<keyword evidence="3" id="KW-0418">Kinase</keyword>
<protein>
    <recommendedName>
        <fullName evidence="5">Protein kinase domain-containing protein</fullName>
    </recommendedName>
</protein>
<dbReference type="AlphaFoldDB" id="A0A6G0W9D7"/>
<dbReference type="PROSITE" id="PS50011">
    <property type="entry name" value="PROTEIN_KINASE_DOM"/>
    <property type="match status" value="1"/>
</dbReference>
<evidence type="ECO:0000313" key="7">
    <source>
        <dbReference type="Proteomes" id="UP000481153"/>
    </source>
</evidence>
<accession>A0A6G0W9D7</accession>